<protein>
    <recommendedName>
        <fullName evidence="5">Hydralysin-2</fullName>
    </recommendedName>
</protein>
<dbReference type="AlphaFoldDB" id="A0A2S0K174"/>
<dbReference type="EMBL" id="UFSZ01000001">
    <property type="protein sequence ID" value="SUV16989.1"/>
    <property type="molecule type" value="Genomic_DNA"/>
</dbReference>
<reference evidence="2 4" key="2">
    <citation type="submission" date="2018-06" db="EMBL/GenBank/DDBJ databases">
        <authorList>
            <consortium name="Pathogen Informatics"/>
            <person name="Doyle S."/>
        </authorList>
    </citation>
    <scope>NUCLEOTIDE SEQUENCE [LARGE SCALE GENOMIC DNA]</scope>
    <source>
        <strain evidence="2 4">NCTC10338</strain>
    </source>
</reference>
<dbReference type="Proteomes" id="UP000255295">
    <property type="component" value="Unassembled WGS sequence"/>
</dbReference>
<accession>A0A2S0K174</accession>
<dbReference type="EMBL" id="CP019980">
    <property type="protein sequence ID" value="AVK97142.1"/>
    <property type="molecule type" value="Genomic_DNA"/>
</dbReference>
<dbReference type="CDD" id="cd20222">
    <property type="entry name" value="PFM_parasporin-2-like"/>
    <property type="match status" value="1"/>
</dbReference>
<dbReference type="Gene3D" id="2.60.40.4280">
    <property type="match status" value="1"/>
</dbReference>
<evidence type="ECO:0000313" key="1">
    <source>
        <dbReference type="EMBL" id="AVK97142.1"/>
    </source>
</evidence>
<dbReference type="CDD" id="cd21130">
    <property type="entry name" value="parasporin-2-like_N-term"/>
    <property type="match status" value="1"/>
</dbReference>
<reference evidence="1 3" key="1">
    <citation type="submission" date="2017-03" db="EMBL/GenBank/DDBJ databases">
        <title>The whole genome sequencing and assembly of Lysinibacillus sphaericus DSM 28T strain.</title>
        <authorList>
            <person name="Lee Y.-J."/>
            <person name="Yi H."/>
            <person name="Bahn Y.-S."/>
            <person name="Kim J.F."/>
            <person name="Lee D.-W."/>
        </authorList>
    </citation>
    <scope>NUCLEOTIDE SEQUENCE [LARGE SCALE GENOMIC DNA]</scope>
    <source>
        <strain evidence="1 3">DSM 28</strain>
    </source>
</reference>
<evidence type="ECO:0000313" key="4">
    <source>
        <dbReference type="Proteomes" id="UP000255295"/>
    </source>
</evidence>
<dbReference type="Gene3D" id="3.10.290.50">
    <property type="match status" value="1"/>
</dbReference>
<sequence>MTTQLIREKFSFADLPAVNSSYDKVREAFKEKFKVNPDGIAVNSETYFKGVKPAITEQYGHPCFKTLGDFSYTKGDGAPPKSIIVGSNIAVNHGDEAATMTLEVQGSWQSQQTWSSESTTGLNFSSKFTIEGIFESGMEFSFSTTTGESKSETESKTATAKIEVTVPPRSKKKIVIVGTLKKETMHFRAPIFVNGMFGANFPKKVQDHYFWFLNAASVLKNTSGEITGTIRNSAVFDVHTEIGQTEPLTVEELNEFMALN</sequence>
<organism evidence="1 3">
    <name type="scientific">Lysinibacillus sphaericus</name>
    <name type="common">Bacillus sphaericus</name>
    <dbReference type="NCBI Taxonomy" id="1421"/>
    <lineage>
        <taxon>Bacteria</taxon>
        <taxon>Bacillati</taxon>
        <taxon>Bacillota</taxon>
        <taxon>Bacilli</taxon>
        <taxon>Bacillales</taxon>
        <taxon>Bacillaceae</taxon>
        <taxon>Lysinibacillus</taxon>
    </lineage>
</organism>
<dbReference type="Gene3D" id="2.60.40.3040">
    <property type="match status" value="1"/>
</dbReference>
<dbReference type="Proteomes" id="UP000238825">
    <property type="component" value="Chromosome"/>
</dbReference>
<evidence type="ECO:0000313" key="3">
    <source>
        <dbReference type="Proteomes" id="UP000238825"/>
    </source>
</evidence>
<name>A0A2S0K174_LYSSH</name>
<dbReference type="GeneID" id="48277141"/>
<proteinExistence type="predicted"/>
<dbReference type="RefSeq" id="WP_024361905.1">
    <property type="nucleotide sequence ID" value="NZ_BJNS01000076.1"/>
</dbReference>
<dbReference type="SUPFAM" id="SSF56973">
    <property type="entry name" value="Aerolisin/ETX pore-forming domain"/>
    <property type="match status" value="1"/>
</dbReference>
<gene>
    <name evidence="1" type="ORF">LS41612_13150</name>
    <name evidence="2" type="ORF">NCTC10338_02076</name>
</gene>
<evidence type="ECO:0000313" key="2">
    <source>
        <dbReference type="EMBL" id="SUV16989.1"/>
    </source>
</evidence>
<evidence type="ECO:0008006" key="5">
    <source>
        <dbReference type="Google" id="ProtNLM"/>
    </source>
</evidence>